<evidence type="ECO:0000313" key="10">
    <source>
        <dbReference type="EMBL" id="TFZ41686.1"/>
    </source>
</evidence>
<feature type="domain" description="ABC transmembrane type-1" evidence="9">
    <location>
        <begin position="15"/>
        <end position="206"/>
    </location>
</feature>
<dbReference type="EMBL" id="SRIB01000001">
    <property type="protein sequence ID" value="TFZ41686.1"/>
    <property type="molecule type" value="Genomic_DNA"/>
</dbReference>
<evidence type="ECO:0000256" key="8">
    <source>
        <dbReference type="RuleBase" id="RU363032"/>
    </source>
</evidence>
<dbReference type="Pfam" id="PF00528">
    <property type="entry name" value="BPD_transp_1"/>
    <property type="match status" value="1"/>
</dbReference>
<dbReference type="InterPro" id="IPR035906">
    <property type="entry name" value="MetI-like_sf"/>
</dbReference>
<keyword evidence="6 8" id="KW-1133">Transmembrane helix</keyword>
<dbReference type="PANTHER" id="PTHR30614">
    <property type="entry name" value="MEMBRANE COMPONENT OF AMINO ACID ABC TRANSPORTER"/>
    <property type="match status" value="1"/>
</dbReference>
<dbReference type="OrthoDB" id="9811552at2"/>
<evidence type="ECO:0000256" key="3">
    <source>
        <dbReference type="ARBA" id="ARBA00022475"/>
    </source>
</evidence>
<gene>
    <name evidence="10" type="ORF">E4100_00690</name>
</gene>
<dbReference type="GO" id="GO:0043190">
    <property type="term" value="C:ATP-binding cassette (ABC) transporter complex"/>
    <property type="evidence" value="ECO:0007669"/>
    <property type="project" value="InterPro"/>
</dbReference>
<feature type="transmembrane region" description="Helical" evidence="8">
    <location>
        <begin position="184"/>
        <end position="206"/>
    </location>
</feature>
<dbReference type="PANTHER" id="PTHR30614:SF0">
    <property type="entry name" value="L-CYSTINE TRANSPORT SYSTEM PERMEASE PROTEIN TCYL"/>
    <property type="match status" value="1"/>
</dbReference>
<dbReference type="CDD" id="cd06261">
    <property type="entry name" value="TM_PBP2"/>
    <property type="match status" value="1"/>
</dbReference>
<keyword evidence="7 8" id="KW-0472">Membrane</keyword>
<keyword evidence="2 8" id="KW-0813">Transport</keyword>
<evidence type="ECO:0000256" key="1">
    <source>
        <dbReference type="ARBA" id="ARBA00004651"/>
    </source>
</evidence>
<dbReference type="RefSeq" id="WP_135269857.1">
    <property type="nucleotide sequence ID" value="NZ_SRIB01000001.1"/>
</dbReference>
<keyword evidence="11" id="KW-1185">Reference proteome</keyword>
<dbReference type="PROSITE" id="PS50928">
    <property type="entry name" value="ABC_TM1"/>
    <property type="match status" value="1"/>
</dbReference>
<protein>
    <submittedName>
        <fullName evidence="10">Amino acid ABC transporter permease</fullName>
    </submittedName>
</protein>
<dbReference type="InterPro" id="IPR010065">
    <property type="entry name" value="AA_ABC_transptr_permease_3TM"/>
</dbReference>
<reference evidence="10 11" key="1">
    <citation type="submission" date="2019-03" db="EMBL/GenBank/DDBJ databases">
        <title>Draft genome sequence data and analysis of a Fermenting Bacterium, Soehngenia longevitae strain 1933PT, isolated from petroleum reservoir in Azerbaijan.</title>
        <authorList>
            <person name="Grouzdev D.S."/>
            <person name="Bidzhieva S.K."/>
            <person name="Sokolova D.S."/>
            <person name="Tourova T.P."/>
            <person name="Poltaraus A.B."/>
            <person name="Nazina T.N."/>
        </authorList>
    </citation>
    <scope>NUCLEOTIDE SEQUENCE [LARGE SCALE GENOMIC DNA]</scope>
    <source>
        <strain evidence="10 11">1933P</strain>
    </source>
</reference>
<evidence type="ECO:0000313" key="11">
    <source>
        <dbReference type="Proteomes" id="UP000298381"/>
    </source>
</evidence>
<dbReference type="GO" id="GO:0022857">
    <property type="term" value="F:transmembrane transporter activity"/>
    <property type="evidence" value="ECO:0007669"/>
    <property type="project" value="InterPro"/>
</dbReference>
<evidence type="ECO:0000256" key="2">
    <source>
        <dbReference type="ARBA" id="ARBA00022448"/>
    </source>
</evidence>
<accession>A0A4Z0D9U3</accession>
<feature type="transmembrane region" description="Helical" evidence="8">
    <location>
        <begin position="53"/>
        <end position="77"/>
    </location>
</feature>
<evidence type="ECO:0000256" key="6">
    <source>
        <dbReference type="ARBA" id="ARBA00022989"/>
    </source>
</evidence>
<keyword evidence="4 8" id="KW-0812">Transmembrane</keyword>
<keyword evidence="3" id="KW-1003">Cell membrane</keyword>
<sequence length="216" mass="24559">MKIFEMLIPMTWEGLKVTMSVFAITLIVSLPLAIFVALLKGSKNKYIYKFTSAYIYVMRGTPLLLQLMFIFFGFHYIPVIGYAFTRYQAIYIAFILNYTAYFTEIIRGGINTIDIGQFEATKVLGMSKSFAFTRIILPQVMKNIIPSLGNEIITLVKDTSLVYILGVTDILKAAKSVSNTYSTFTPYIFVAFVYLGIIAIMTNILSSIESKFDYYR</sequence>
<comment type="subcellular location">
    <subcellularLocation>
        <location evidence="1 8">Cell membrane</location>
        <topology evidence="1 8">Multi-pass membrane protein</topology>
    </subcellularLocation>
</comment>
<comment type="similarity">
    <text evidence="8">Belongs to the binding-protein-dependent transport system permease family.</text>
</comment>
<evidence type="ECO:0000259" key="9">
    <source>
        <dbReference type="PROSITE" id="PS50928"/>
    </source>
</evidence>
<dbReference type="AlphaFoldDB" id="A0A4Z0D9U3"/>
<dbReference type="NCBIfam" id="TIGR01726">
    <property type="entry name" value="HEQRo_perm_3TM"/>
    <property type="match status" value="1"/>
</dbReference>
<feature type="transmembrane region" description="Helical" evidence="8">
    <location>
        <begin position="20"/>
        <end position="41"/>
    </location>
</feature>
<dbReference type="GO" id="GO:0006865">
    <property type="term" value="P:amino acid transport"/>
    <property type="evidence" value="ECO:0007669"/>
    <property type="project" value="UniProtKB-KW"/>
</dbReference>
<evidence type="ECO:0000256" key="7">
    <source>
        <dbReference type="ARBA" id="ARBA00023136"/>
    </source>
</evidence>
<comment type="caution">
    <text evidence="10">The sequence shown here is derived from an EMBL/GenBank/DDBJ whole genome shotgun (WGS) entry which is preliminary data.</text>
</comment>
<dbReference type="SUPFAM" id="SSF161098">
    <property type="entry name" value="MetI-like"/>
    <property type="match status" value="1"/>
</dbReference>
<name>A0A4Z0D9U3_9FIRM</name>
<evidence type="ECO:0000256" key="4">
    <source>
        <dbReference type="ARBA" id="ARBA00022692"/>
    </source>
</evidence>
<keyword evidence="5" id="KW-0029">Amino-acid transport</keyword>
<dbReference type="Gene3D" id="1.10.3720.10">
    <property type="entry name" value="MetI-like"/>
    <property type="match status" value="1"/>
</dbReference>
<dbReference type="Proteomes" id="UP000298381">
    <property type="component" value="Unassembled WGS sequence"/>
</dbReference>
<organism evidence="10 11">
    <name type="scientific">Soehngenia longivitae</name>
    <dbReference type="NCBI Taxonomy" id="2562294"/>
    <lineage>
        <taxon>Bacteria</taxon>
        <taxon>Bacillati</taxon>
        <taxon>Bacillota</taxon>
        <taxon>Tissierellia</taxon>
        <taxon>Tissierellales</taxon>
        <taxon>Tissierellaceae</taxon>
        <taxon>Soehngenia</taxon>
    </lineage>
</organism>
<dbReference type="InterPro" id="IPR000515">
    <property type="entry name" value="MetI-like"/>
</dbReference>
<evidence type="ECO:0000256" key="5">
    <source>
        <dbReference type="ARBA" id="ARBA00022970"/>
    </source>
</evidence>
<dbReference type="InterPro" id="IPR043429">
    <property type="entry name" value="ArtM/GltK/GlnP/TcyL/YhdX-like"/>
</dbReference>
<proteinExistence type="inferred from homology"/>